<organism evidence="1 2">
    <name type="scientific">Passalora fulva</name>
    <name type="common">Tomato leaf mold</name>
    <name type="synonym">Cladosporium fulvum</name>
    <dbReference type="NCBI Taxonomy" id="5499"/>
    <lineage>
        <taxon>Eukaryota</taxon>
        <taxon>Fungi</taxon>
        <taxon>Dikarya</taxon>
        <taxon>Ascomycota</taxon>
        <taxon>Pezizomycotina</taxon>
        <taxon>Dothideomycetes</taxon>
        <taxon>Dothideomycetidae</taxon>
        <taxon>Mycosphaerellales</taxon>
        <taxon>Mycosphaerellaceae</taxon>
        <taxon>Fulvia</taxon>
    </lineage>
</organism>
<dbReference type="PANTHER" id="PTHR10285">
    <property type="entry name" value="URIDINE KINASE"/>
    <property type="match status" value="1"/>
</dbReference>
<dbReference type="OrthoDB" id="10041966at2759"/>
<dbReference type="RefSeq" id="XP_047756436.1">
    <property type="nucleotide sequence ID" value="XM_047899612.1"/>
</dbReference>
<dbReference type="PRINTS" id="PR00988">
    <property type="entry name" value="URIDINKINASE"/>
</dbReference>
<dbReference type="GO" id="GO:0016301">
    <property type="term" value="F:kinase activity"/>
    <property type="evidence" value="ECO:0007669"/>
    <property type="project" value="UniProtKB-KW"/>
</dbReference>
<sequence>MAEASESDSKALILGISGVSSSGKTTLARLLRDIFPRAFILHEDDFYKTDAEIPVNEDGVADWDCLESIDIPAFEKALQYIRENGMSPPDFTSKEDRNSVGQVNVDRVAIEDMKWKASKWMFADAPPIAIIDGFLLYSEGMKSVRVLFDIKLFLRTDYQTAKSRREARSGYVTLEGFWEDPPGYVDNVVWPNYVKDHAFLFKDGDVEGGVNESALDQLKIRAMPQDAQGDMTACLQWAYEVLDEALEHFTESRRPS</sequence>
<evidence type="ECO:0000313" key="1">
    <source>
        <dbReference type="EMBL" id="UJO12070.1"/>
    </source>
</evidence>
<keyword evidence="2" id="KW-1185">Reference proteome</keyword>
<evidence type="ECO:0000313" key="2">
    <source>
        <dbReference type="Proteomes" id="UP000756132"/>
    </source>
</evidence>
<dbReference type="CDD" id="cd02024">
    <property type="entry name" value="NRK1"/>
    <property type="match status" value="1"/>
</dbReference>
<dbReference type="AlphaFoldDB" id="A0A9Q8L767"/>
<gene>
    <name evidence="1" type="ORF">CLAFUR5_00464</name>
</gene>
<accession>A0A9Q8L767</accession>
<name>A0A9Q8L767_PASFU</name>
<dbReference type="KEGG" id="ffu:CLAFUR5_00464"/>
<protein>
    <submittedName>
        <fullName evidence="1">Nicotinamide riboside kinase</fullName>
    </submittedName>
</protein>
<keyword evidence="1" id="KW-0808">Transferase</keyword>
<keyword evidence="1" id="KW-0418">Kinase</keyword>
<reference evidence="1" key="2">
    <citation type="journal article" date="2022" name="Microb. Genom.">
        <title>A chromosome-scale genome assembly of the tomato pathogen Cladosporium fulvum reveals a compartmentalized genome architecture and the presence of a dispensable chromosome.</title>
        <authorList>
            <person name="Zaccaron A.Z."/>
            <person name="Chen L.H."/>
            <person name="Samaras A."/>
            <person name="Stergiopoulos I."/>
        </authorList>
    </citation>
    <scope>NUCLEOTIDE SEQUENCE</scope>
    <source>
        <strain evidence="1">Race5_Kim</strain>
    </source>
</reference>
<proteinExistence type="predicted"/>
<dbReference type="Proteomes" id="UP000756132">
    <property type="component" value="Chromosome 1"/>
</dbReference>
<reference evidence="1" key="1">
    <citation type="submission" date="2021-12" db="EMBL/GenBank/DDBJ databases">
        <authorList>
            <person name="Zaccaron A."/>
            <person name="Stergiopoulos I."/>
        </authorList>
    </citation>
    <scope>NUCLEOTIDE SEQUENCE</scope>
    <source>
        <strain evidence="1">Race5_Kim</strain>
    </source>
</reference>
<dbReference type="InterPro" id="IPR027417">
    <property type="entry name" value="P-loop_NTPase"/>
</dbReference>
<dbReference type="Gene3D" id="3.40.50.300">
    <property type="entry name" value="P-loop containing nucleotide triphosphate hydrolases"/>
    <property type="match status" value="1"/>
</dbReference>
<dbReference type="GeneID" id="71980342"/>
<dbReference type="SUPFAM" id="SSF52540">
    <property type="entry name" value="P-loop containing nucleoside triphosphate hydrolases"/>
    <property type="match status" value="1"/>
</dbReference>
<dbReference type="OMA" id="MDMEAMT"/>
<dbReference type="EMBL" id="CP090163">
    <property type="protein sequence ID" value="UJO12070.1"/>
    <property type="molecule type" value="Genomic_DNA"/>
</dbReference>